<gene>
    <name evidence="3" type="ORF">SAMN05216469_103114</name>
</gene>
<keyword evidence="2" id="KW-0732">Signal</keyword>
<dbReference type="Pfam" id="PF08757">
    <property type="entry name" value="CotH"/>
    <property type="match status" value="1"/>
</dbReference>
<accession>A0A1H7HV55</accession>
<evidence type="ECO:0000313" key="3">
    <source>
        <dbReference type="EMBL" id="SEK54233.1"/>
    </source>
</evidence>
<dbReference type="OrthoDB" id="9803752at2"/>
<organism evidence="3 4">
    <name type="scientific">Ruminococcus albus</name>
    <dbReference type="NCBI Taxonomy" id="1264"/>
    <lineage>
        <taxon>Bacteria</taxon>
        <taxon>Bacillati</taxon>
        <taxon>Bacillota</taxon>
        <taxon>Clostridia</taxon>
        <taxon>Eubacteriales</taxon>
        <taxon>Oscillospiraceae</taxon>
        <taxon>Ruminococcus</taxon>
    </lineage>
</organism>
<protein>
    <submittedName>
        <fullName evidence="3">CotH protein</fullName>
    </submittedName>
</protein>
<sequence>MKRLISAAAAVMVVLTMAGCSSGNTDDKEKKSSSAESAAENKSDNKSGDEDNDGGSDTQDLPEVTPAAGIATISIVTDDAGEADSLDFITKTVSGHISELIASWDDDYVIPPEPVYKECSITLYDENAKAVSAGLRGNVKVRGNWTTTYDKKPLRIKFDEKQSMLGLNDGAEMKNWLLLAEYKDGSMLRDKASLQMARAILGKDGLYAADTQLVDVIVNGKYWGVYLLTEQQQVNPDRVNITDPEKDYAGTDIGYFMEFDGYFYNEDDLHQFYMDYNRNAPLKPYDGNGGSGRTMQVLGSGDEEDPKKEVGITIKSDIYSVEQHDFIANYTNNVYNIMYRAAYEGEAWVFDDNYKTISRSDKITPQEAVEKVVNVDSLADMYIISELTCDADIYWSSFYMDADFGEGGDKKLTFEAPWDFDSGLGNKDRCADGTGYYAANIVPDVNGGANGGGEYDTINPWLAVLMYEDWFRDIISAKWTAAYDAGVFTETLDAIESDKAKYKDAFERNYSRWDNLVHNESFAGELTTKARKCKTQEEAADYLHEWLSARVDFMNGEWGS</sequence>
<evidence type="ECO:0000256" key="1">
    <source>
        <dbReference type="SAM" id="MobiDB-lite"/>
    </source>
</evidence>
<feature type="chain" id="PRO_5039133445" evidence="2">
    <location>
        <begin position="19"/>
        <end position="560"/>
    </location>
</feature>
<name>A0A1H7HV55_RUMAL</name>
<proteinExistence type="predicted"/>
<dbReference type="InterPro" id="IPR014867">
    <property type="entry name" value="Spore_coat_CotH_CotH2/3/7"/>
</dbReference>
<dbReference type="AlphaFoldDB" id="A0A1H7HV55"/>
<dbReference type="Proteomes" id="UP000186015">
    <property type="component" value="Unassembled WGS sequence"/>
</dbReference>
<evidence type="ECO:0000256" key="2">
    <source>
        <dbReference type="SAM" id="SignalP"/>
    </source>
</evidence>
<feature type="region of interest" description="Disordered" evidence="1">
    <location>
        <begin position="22"/>
        <end position="64"/>
    </location>
</feature>
<dbReference type="PROSITE" id="PS51257">
    <property type="entry name" value="PROKAR_LIPOPROTEIN"/>
    <property type="match status" value="1"/>
</dbReference>
<dbReference type="EMBL" id="FOAT01000003">
    <property type="protein sequence ID" value="SEK54233.1"/>
    <property type="molecule type" value="Genomic_DNA"/>
</dbReference>
<evidence type="ECO:0000313" key="4">
    <source>
        <dbReference type="Proteomes" id="UP000186015"/>
    </source>
</evidence>
<dbReference type="RefSeq" id="WP_074830491.1">
    <property type="nucleotide sequence ID" value="NZ_FOAT01000003.1"/>
</dbReference>
<feature type="compositionally biased region" description="Basic and acidic residues" evidence="1">
    <location>
        <begin position="25"/>
        <end position="49"/>
    </location>
</feature>
<feature type="signal peptide" evidence="2">
    <location>
        <begin position="1"/>
        <end position="18"/>
    </location>
</feature>
<reference evidence="3 4" key="1">
    <citation type="submission" date="2016-10" db="EMBL/GenBank/DDBJ databases">
        <authorList>
            <person name="de Groot N.N."/>
        </authorList>
    </citation>
    <scope>NUCLEOTIDE SEQUENCE [LARGE SCALE GENOMIC DNA]</scope>
    <source>
        <strain evidence="3 4">KH2T6</strain>
    </source>
</reference>